<feature type="region of interest" description="Disordered" evidence="2">
    <location>
        <begin position="884"/>
        <end position="912"/>
    </location>
</feature>
<sequence>MAEVRKKKSVSYDTNPVEYAAQRASVASSVYSTHNTTNGVDLPNAHTDNNERSASLRSSKSTASTRSSSSRQHYLTENQQPSEAAIYAQKLRYGVYHAPGFPTVGVEKSSSNSAANLAVDANLSPNLWTPNKSAAAGAAAVLAKQNKGPEVWKPSKSAVAGAAAVASKPGNVEAFYVEHPDTRKNGMYAAQAMHRRSSTGLSSSAAAATLKQEQQHNSALMAAQAMPRSRDPQAQPRSTDMDFSHLKTIPASRNPNKPGPFVSPNESSNKFQSADLGSINLAGIEASARKAAEKRLNSIYMSNHSDAGLHFANTGAAASHLPYDPADLPDSYFSEEERRTLKERKAFLKDTQGHINLHAIATERARQSLAAVEAEHTTRVPHMNPEYYREALQIAESKYAKRTENHGKIDLGGGAYMTQADIDAIAARHVKPVLKEIDEKATAMRAKDEQQRREDEETKRKYEAAKAEQRRKKQAEKDARAAAKERRRDNERQAKIRAAGAGGAKSDWTNKTVMKPKSYAAAPSAAANARGAGYTAGAGAGAVAGAGAGAAAVSKSYGGGAATEYDSEDEYEEVEDDTPDAPLFEGIEGEALANKSVAHHTKLVSERMARFRAGEPLDVVKPKKTKRVKKERAAPVAAATPSAFEDSPSRGQFDHCTSTEAIALLSTAQNARRAARHVSGEKDENPYDNFLSMIITNSTVDLTKRRPKGPLTPAQAAAFYRTEPAEEPVAPAAKAAAPTAKAAAPAAKAFSCPCAATAATLAGQAALAPAAHCRCPCCPLLLPHCRCRCPPLPAPKAAPVAKAAAPKATPAKAAPKAEPAKAEKKKGGFRAFFRNFTSNEPAAKEKTAPAAKPAAKAAAKPTAKATPAKPAAAAAAASTGDKFYDSKKDAAPAAPAASSSEPSAAASAIPGAGVGAAAAAEFNKFADDEGDNVDAGETAEGEAKFSPEDVPEAADVTKPEVTDAIVSGEGEPVEGDFNLKEKEIVDPVDNVEGKPEIDAKSVEGDFNLKDKEIVDPVDNVDAGASIPGAPSTSPDAHVPGGFHTAADSSIDKAADPVPAIEDALAGTSETKNGVFSTSEKKPELDITDGDASNAADGAFNLSGKEIADPKDKVDTAGLDLPVPAEVVGGEKPELEITDGDASTTAADGAFNLTGEEITDPKDKVSTAGIDLPVPTTVAGGDENKPELEIEDDDDEEDVEDEHDFEHDQNEPVTSTPSTTAAPVLSAAERKKKKNQKKKNKKKKANNNEGGVFKEDFANSPSTANAPDWAAEAESALKHVQGEIEGAVNEALRK</sequence>
<evidence type="ECO:0008006" key="5">
    <source>
        <dbReference type="Google" id="ProtNLM"/>
    </source>
</evidence>
<protein>
    <recommendedName>
        <fullName evidence="5">Eisosome protein 1</fullName>
    </recommendedName>
</protein>
<dbReference type="Proteomes" id="UP000182444">
    <property type="component" value="Chromosome 1F"/>
</dbReference>
<feature type="compositionally biased region" description="Low complexity" evidence="2">
    <location>
        <begin position="806"/>
        <end position="817"/>
    </location>
</feature>
<dbReference type="eggNOG" id="ENOG502S8WV">
    <property type="taxonomic scope" value="Eukaryota"/>
</dbReference>
<feature type="region of interest" description="Disordered" evidence="2">
    <location>
        <begin position="925"/>
        <end position="998"/>
    </location>
</feature>
<feature type="compositionally biased region" description="Basic and acidic residues" evidence="2">
    <location>
        <begin position="441"/>
        <end position="468"/>
    </location>
</feature>
<comment type="similarity">
    <text evidence="1">Belongs to the EIS1 family.</text>
</comment>
<reference evidence="3 4" key="1">
    <citation type="journal article" date="2016" name="PLoS ONE">
        <title>Sequence Assembly of Yarrowia lipolytica Strain W29/CLIB89 Shows Transposable Element Diversity.</title>
        <authorList>
            <person name="Magnan C."/>
            <person name="Yu J."/>
            <person name="Chang I."/>
            <person name="Jahn E."/>
            <person name="Kanomata Y."/>
            <person name="Wu J."/>
            <person name="Zeller M."/>
            <person name="Oakes M."/>
            <person name="Baldi P."/>
            <person name="Sandmeyer S."/>
        </authorList>
    </citation>
    <scope>NUCLEOTIDE SEQUENCE [LARGE SCALE GENOMIC DNA]</scope>
    <source>
        <strain evidence="4">CLIB89(W29)</strain>
    </source>
</reference>
<feature type="compositionally biased region" description="Polar residues" evidence="2">
    <location>
        <begin position="1067"/>
        <end position="1077"/>
    </location>
</feature>
<feature type="compositionally biased region" description="Basic and acidic residues" evidence="2">
    <location>
        <begin position="1105"/>
        <end position="1114"/>
    </location>
</feature>
<evidence type="ECO:0000313" key="4">
    <source>
        <dbReference type="Proteomes" id="UP000182444"/>
    </source>
</evidence>
<feature type="compositionally biased region" description="Polar residues" evidence="2">
    <location>
        <begin position="72"/>
        <end position="81"/>
    </location>
</feature>
<feature type="compositionally biased region" description="Low complexity" evidence="2">
    <location>
        <begin position="1211"/>
        <end position="1226"/>
    </location>
</feature>
<name>A0A1D8NNI0_YARLL</name>
<feature type="region of interest" description="Disordered" evidence="2">
    <location>
        <begin position="624"/>
        <end position="653"/>
    </location>
</feature>
<dbReference type="PANTHER" id="PTHR28298:SF1">
    <property type="entry name" value="EISOSOME PROTEIN 1"/>
    <property type="match status" value="1"/>
</dbReference>
<feature type="compositionally biased region" description="Basic residues" evidence="2">
    <location>
        <begin position="1229"/>
        <end position="1244"/>
    </location>
</feature>
<feature type="compositionally biased region" description="Low complexity" evidence="2">
    <location>
        <begin position="52"/>
        <end position="71"/>
    </location>
</feature>
<dbReference type="EMBL" id="CP017558">
    <property type="protein sequence ID" value="AOW07179.1"/>
    <property type="molecule type" value="Genomic_DNA"/>
</dbReference>
<dbReference type="Pfam" id="PF12757">
    <property type="entry name" value="Eisosome1"/>
    <property type="match status" value="1"/>
</dbReference>
<feature type="compositionally biased region" description="Polar residues" evidence="2">
    <location>
        <begin position="28"/>
        <end position="39"/>
    </location>
</feature>
<gene>
    <name evidence="3" type="ORF">YALI1_F19345g</name>
</gene>
<organism evidence="3 4">
    <name type="scientific">Yarrowia lipolytica</name>
    <name type="common">Candida lipolytica</name>
    <dbReference type="NCBI Taxonomy" id="4952"/>
    <lineage>
        <taxon>Eukaryota</taxon>
        <taxon>Fungi</taxon>
        <taxon>Dikarya</taxon>
        <taxon>Ascomycota</taxon>
        <taxon>Saccharomycotina</taxon>
        <taxon>Dipodascomycetes</taxon>
        <taxon>Dipodascales</taxon>
        <taxon>Dipodascales incertae sedis</taxon>
        <taxon>Yarrowia</taxon>
    </lineage>
</organism>
<dbReference type="RefSeq" id="XP_505416.3">
    <property type="nucleotide sequence ID" value="XM_505416.3"/>
</dbReference>
<dbReference type="PANTHER" id="PTHR28298">
    <property type="entry name" value="EISOSOME PROTEIN 1"/>
    <property type="match status" value="1"/>
</dbReference>
<dbReference type="GO" id="GO:0070941">
    <property type="term" value="P:eisosome assembly"/>
    <property type="evidence" value="ECO:0007669"/>
    <property type="project" value="TreeGrafter"/>
</dbReference>
<feature type="region of interest" description="Disordered" evidence="2">
    <location>
        <begin position="1061"/>
        <end position="1270"/>
    </location>
</feature>
<feature type="region of interest" description="Disordered" evidence="2">
    <location>
        <begin position="806"/>
        <end position="825"/>
    </location>
</feature>
<feature type="compositionally biased region" description="Basic and acidic residues" evidence="2">
    <location>
        <begin position="475"/>
        <end position="494"/>
    </location>
</feature>
<feature type="compositionally biased region" description="Low complexity" evidence="2">
    <location>
        <begin position="891"/>
        <end position="912"/>
    </location>
</feature>
<evidence type="ECO:0000256" key="2">
    <source>
        <dbReference type="SAM" id="MobiDB-lite"/>
    </source>
</evidence>
<accession>A0A1D8NNI0</accession>
<feature type="region of interest" description="Disordered" evidence="2">
    <location>
        <begin position="28"/>
        <end position="81"/>
    </location>
</feature>
<dbReference type="PRINTS" id="PR01503">
    <property type="entry name" value="TREACLE"/>
</dbReference>
<dbReference type="InterPro" id="IPR024527">
    <property type="entry name" value="Eisosome1"/>
</dbReference>
<evidence type="ECO:0000256" key="1">
    <source>
        <dbReference type="ARBA" id="ARBA00008528"/>
    </source>
</evidence>
<feature type="compositionally biased region" description="Acidic residues" evidence="2">
    <location>
        <begin position="1188"/>
        <end position="1202"/>
    </location>
</feature>
<feature type="compositionally biased region" description="Low complexity" evidence="2">
    <location>
        <begin position="848"/>
        <end position="869"/>
    </location>
</feature>
<evidence type="ECO:0000313" key="3">
    <source>
        <dbReference type="EMBL" id="AOW07179.1"/>
    </source>
</evidence>
<feature type="region of interest" description="Disordered" evidence="2">
    <location>
        <begin position="247"/>
        <end position="269"/>
    </location>
</feature>
<feature type="compositionally biased region" description="Low complexity" evidence="2">
    <location>
        <begin position="634"/>
        <end position="643"/>
    </location>
</feature>
<feature type="region of interest" description="Disordered" evidence="2">
    <location>
        <begin position="441"/>
        <end position="509"/>
    </location>
</feature>
<proteinExistence type="inferred from homology"/>
<dbReference type="GeneID" id="2907790"/>
<feature type="region of interest" description="Disordered" evidence="2">
    <location>
        <begin position="840"/>
        <end position="869"/>
    </location>
</feature>
<feature type="compositionally biased region" description="Low complexity" evidence="2">
    <location>
        <begin position="1139"/>
        <end position="1149"/>
    </location>
</feature>
<dbReference type="KEGG" id="yli:2907790"/>
<dbReference type="VEuPathDB" id="FungiDB:YALI0_F14509g"/>
<feature type="region of interest" description="Disordered" evidence="2">
    <location>
        <begin position="1019"/>
        <end position="1048"/>
    </location>
</feature>
<dbReference type="VEuPathDB" id="FungiDB:YALI1_F19345g"/>
<feature type="compositionally biased region" description="Acidic residues" evidence="2">
    <location>
        <begin position="928"/>
        <end position="940"/>
    </location>
</feature>
<feature type="compositionally biased region" description="Basic and acidic residues" evidence="2">
    <location>
        <begin position="977"/>
        <end position="998"/>
    </location>
</feature>